<evidence type="ECO:0000256" key="2">
    <source>
        <dbReference type="ARBA" id="ARBA00022679"/>
    </source>
</evidence>
<dbReference type="Pfam" id="PF16628">
    <property type="entry name" value="Mac_assoc"/>
    <property type="match status" value="1"/>
</dbReference>
<evidence type="ECO:0000256" key="5">
    <source>
        <dbReference type="ARBA" id="ARBA00023163"/>
    </source>
</evidence>
<dbReference type="GO" id="GO:0003677">
    <property type="term" value="F:DNA binding"/>
    <property type="evidence" value="ECO:0007669"/>
    <property type="project" value="UniProtKB-KW"/>
</dbReference>
<organism evidence="9 10">
    <name type="scientific">Endocarpon pusillum</name>
    <dbReference type="NCBI Taxonomy" id="364733"/>
    <lineage>
        <taxon>Eukaryota</taxon>
        <taxon>Fungi</taxon>
        <taxon>Dikarya</taxon>
        <taxon>Ascomycota</taxon>
        <taxon>Pezizomycotina</taxon>
        <taxon>Eurotiomycetes</taxon>
        <taxon>Chaetothyriomycetidae</taxon>
        <taxon>Verrucariales</taxon>
        <taxon>Verrucariaceae</taxon>
        <taxon>Endocarpon</taxon>
    </lineage>
</organism>
<dbReference type="InterPro" id="IPR036864">
    <property type="entry name" value="Zn2-C6_fun-type_DNA-bd_sf"/>
</dbReference>
<feature type="domain" description="Zn(2)-C6 fungal-type" evidence="8">
    <location>
        <begin position="255"/>
        <end position="283"/>
    </location>
</feature>
<evidence type="ECO:0000313" key="10">
    <source>
        <dbReference type="Proteomes" id="UP000606974"/>
    </source>
</evidence>
<keyword evidence="2" id="KW-0808">Transferase</keyword>
<dbReference type="SUPFAM" id="SSF57701">
    <property type="entry name" value="Zn2/Cys6 DNA-binding domain"/>
    <property type="match status" value="1"/>
</dbReference>
<dbReference type="CDD" id="cd00067">
    <property type="entry name" value="GAL4"/>
    <property type="match status" value="1"/>
</dbReference>
<dbReference type="Gene3D" id="4.10.240.10">
    <property type="entry name" value="Zn(2)-C6 fungal-type DNA-binding domain"/>
    <property type="match status" value="1"/>
</dbReference>
<dbReference type="OrthoDB" id="25818at2759"/>
<dbReference type="PANTHER" id="PTHR23416">
    <property type="entry name" value="SIALIC ACID SYNTHASE-RELATED"/>
    <property type="match status" value="1"/>
</dbReference>
<dbReference type="SMART" id="SM00066">
    <property type="entry name" value="GAL4"/>
    <property type="match status" value="1"/>
</dbReference>
<keyword evidence="10" id="KW-1185">Reference proteome</keyword>
<dbReference type="InterPro" id="IPR001138">
    <property type="entry name" value="Zn2Cys6_DnaBD"/>
</dbReference>
<dbReference type="Proteomes" id="UP000606974">
    <property type="component" value="Unassembled WGS sequence"/>
</dbReference>
<feature type="region of interest" description="Disordered" evidence="7">
    <location>
        <begin position="199"/>
        <end position="224"/>
    </location>
</feature>
<feature type="compositionally biased region" description="Basic and acidic residues" evidence="7">
    <location>
        <begin position="322"/>
        <end position="331"/>
    </location>
</feature>
<reference evidence="9" key="1">
    <citation type="submission" date="2020-02" db="EMBL/GenBank/DDBJ databases">
        <authorList>
            <person name="Palmer J.M."/>
        </authorList>
    </citation>
    <scope>NUCLEOTIDE SEQUENCE</scope>
    <source>
        <strain evidence="9">EPUS1.4</strain>
        <tissue evidence="9">Thallus</tissue>
    </source>
</reference>
<feature type="compositionally biased region" description="Polar residues" evidence="7">
    <location>
        <begin position="200"/>
        <end position="209"/>
    </location>
</feature>
<dbReference type="GO" id="GO:0016407">
    <property type="term" value="F:acetyltransferase activity"/>
    <property type="evidence" value="ECO:0007669"/>
    <property type="project" value="InterPro"/>
</dbReference>
<feature type="region of interest" description="Disordered" evidence="7">
    <location>
        <begin position="380"/>
        <end position="443"/>
    </location>
</feature>
<gene>
    <name evidence="9" type="ORF">GJ744_011439</name>
</gene>
<evidence type="ECO:0000256" key="6">
    <source>
        <dbReference type="ARBA" id="ARBA00023242"/>
    </source>
</evidence>
<evidence type="ECO:0000256" key="4">
    <source>
        <dbReference type="ARBA" id="ARBA00023125"/>
    </source>
</evidence>
<dbReference type="GO" id="GO:0008374">
    <property type="term" value="F:O-acyltransferase activity"/>
    <property type="evidence" value="ECO:0007669"/>
    <property type="project" value="TreeGrafter"/>
</dbReference>
<feature type="compositionally biased region" description="Polar residues" evidence="7">
    <location>
        <begin position="55"/>
        <end position="64"/>
    </location>
</feature>
<feature type="region of interest" description="Disordered" evidence="7">
    <location>
        <begin position="1"/>
        <end position="171"/>
    </location>
</feature>
<evidence type="ECO:0000313" key="9">
    <source>
        <dbReference type="EMBL" id="KAF7506715.1"/>
    </source>
</evidence>
<keyword evidence="5" id="KW-0804">Transcription</keyword>
<evidence type="ECO:0000256" key="1">
    <source>
        <dbReference type="ARBA" id="ARBA00007274"/>
    </source>
</evidence>
<keyword evidence="6" id="KW-0539">Nucleus</keyword>
<dbReference type="InterPro" id="IPR051159">
    <property type="entry name" value="Hexapeptide_acetyltransf"/>
</dbReference>
<dbReference type="InterPro" id="IPR011004">
    <property type="entry name" value="Trimer_LpxA-like_sf"/>
</dbReference>
<feature type="region of interest" description="Disordered" evidence="7">
    <location>
        <begin position="352"/>
        <end position="371"/>
    </location>
</feature>
<dbReference type="EMBL" id="JAACFV010000081">
    <property type="protein sequence ID" value="KAF7506715.1"/>
    <property type="molecule type" value="Genomic_DNA"/>
</dbReference>
<dbReference type="PROSITE" id="PS50048">
    <property type="entry name" value="ZN2_CY6_FUNGAL_2"/>
    <property type="match status" value="1"/>
</dbReference>
<feature type="compositionally biased region" description="Polar residues" evidence="7">
    <location>
        <begin position="352"/>
        <end position="370"/>
    </location>
</feature>
<evidence type="ECO:0000259" key="8">
    <source>
        <dbReference type="PROSITE" id="PS50048"/>
    </source>
</evidence>
<dbReference type="AlphaFoldDB" id="A0A8H7ACR9"/>
<accession>A0A8H7ACR9</accession>
<dbReference type="SMART" id="SM01266">
    <property type="entry name" value="Mac"/>
    <property type="match status" value="1"/>
</dbReference>
<keyword evidence="4" id="KW-0238">DNA-binding</keyword>
<dbReference type="InterPro" id="IPR024688">
    <property type="entry name" value="Mac_dom"/>
</dbReference>
<evidence type="ECO:0000256" key="3">
    <source>
        <dbReference type="ARBA" id="ARBA00023015"/>
    </source>
</evidence>
<dbReference type="InterPro" id="IPR001451">
    <property type="entry name" value="Hexapep"/>
</dbReference>
<name>A0A8H7ACR9_9EURO</name>
<dbReference type="Pfam" id="PF00132">
    <property type="entry name" value="Hexapep"/>
    <property type="match status" value="1"/>
</dbReference>
<feature type="region of interest" description="Disordered" evidence="7">
    <location>
        <begin position="294"/>
        <end position="335"/>
    </location>
</feature>
<protein>
    <recommendedName>
        <fullName evidence="8">Zn(2)-C6 fungal-type domain-containing protein</fullName>
    </recommendedName>
</protein>
<feature type="compositionally biased region" description="Basic and acidic residues" evidence="7">
    <location>
        <begin position="137"/>
        <end position="148"/>
    </location>
</feature>
<proteinExistence type="inferred from homology"/>
<dbReference type="Pfam" id="PF12464">
    <property type="entry name" value="Mac"/>
    <property type="match status" value="1"/>
</dbReference>
<comment type="caution">
    <text evidence="9">The sequence shown here is derived from an EMBL/GenBank/DDBJ whole genome shotgun (WGS) entry which is preliminary data.</text>
</comment>
<dbReference type="Pfam" id="PF00172">
    <property type="entry name" value="Zn_clus"/>
    <property type="match status" value="1"/>
</dbReference>
<dbReference type="Gene3D" id="2.160.10.10">
    <property type="entry name" value="Hexapeptide repeat proteins"/>
    <property type="match status" value="1"/>
</dbReference>
<dbReference type="GO" id="GO:0000981">
    <property type="term" value="F:DNA-binding transcription factor activity, RNA polymerase II-specific"/>
    <property type="evidence" value="ECO:0007669"/>
    <property type="project" value="InterPro"/>
</dbReference>
<feature type="compositionally biased region" description="Basic and acidic residues" evidence="7">
    <location>
        <begin position="40"/>
        <end position="54"/>
    </location>
</feature>
<dbReference type="GO" id="GO:0008270">
    <property type="term" value="F:zinc ion binding"/>
    <property type="evidence" value="ECO:0007669"/>
    <property type="project" value="InterPro"/>
</dbReference>
<sequence length="670" mass="73678">MMAGPPPSEKDTTSDHGASGFTAVNGREPLPNGTNGRAETGGKARNEPLDRREQQSTSHTTGRQHSPRPSPDSSRKEMPNGNQPYSSPHEMGTPASSPGKRKRSVTDDGRDSSGSSHYDLSPPRRVTGSPAGVVDPRIQRAQEPERSHAPYVNGSNGIEPHNARDHNIAWPTDRHAPPSYQTNGHHVDSSDAQLAEALQRETQAQNSHRTWGIGGRPDDDHTDQYGAYATDRASQGAVQATSKRKRVFSNRTKTGCMTCRKRKKKCDEGHPYCHNCMRGGFTCEGYNTRTTWQKQSNAKGPVPLQSKDGYEGSEHTYSAESHSPRAKRESAPYEGSHQMRPIVVEEGDQQTQYVASPTSAGPRNRSSYSQPWVRGTTYLPEQARQDLPPFSEIAREPGKPAYSVPPLRDYPRAHGTSQPPSGSWPAHPADYRQGYPSGQVDPRSLQGVAREGLSMEETQKTMMKGDELQKEKMLNGQLFKYNDPLLVEDRKRCKIALKQFHDADNPTMGVAETERARKLREVFAPTRNPLTNMPYTFKWDPMGAIGPGSVVETPFKCQYGYNIRIGEDVYIGENCTIIDSCTVSIGAKTWIGQNVQILTSMAHTSMNMRAGSGANWQGKAVTIAEDVHIGAGAIIYPGVTIHRGAQVEPGAVVKKDVEMYAQGATLDFMM</sequence>
<feature type="compositionally biased region" description="Basic and acidic residues" evidence="7">
    <location>
        <begin position="161"/>
        <end position="171"/>
    </location>
</feature>
<comment type="similarity">
    <text evidence="1">Belongs to the transferase hexapeptide repeat family.</text>
</comment>
<dbReference type="PANTHER" id="PTHR23416:SF76">
    <property type="entry name" value="ZN(II)2CYS6 TRANSCRIPTION FACTOR (EUROFUNG)"/>
    <property type="match status" value="1"/>
</dbReference>
<evidence type="ECO:0000256" key="7">
    <source>
        <dbReference type="SAM" id="MobiDB-lite"/>
    </source>
</evidence>
<dbReference type="SUPFAM" id="SSF51161">
    <property type="entry name" value="Trimeric LpxA-like enzymes"/>
    <property type="match status" value="1"/>
</dbReference>
<dbReference type="PROSITE" id="PS00463">
    <property type="entry name" value="ZN2_CY6_FUNGAL_1"/>
    <property type="match status" value="1"/>
</dbReference>
<keyword evidence="3" id="KW-0805">Transcription regulation</keyword>